<dbReference type="EMBL" id="WJIE01000007">
    <property type="protein sequence ID" value="MRG95108.1"/>
    <property type="molecule type" value="Genomic_DNA"/>
</dbReference>
<dbReference type="InterPro" id="IPR018247">
    <property type="entry name" value="EF_Hand_1_Ca_BS"/>
</dbReference>
<sequence length="287" mass="30169">MKNHFGKTCLGLAAALLAGCGAEEPAGRGDVAITTWGEGYIEQEIPASEFEDGWTIRFSKFLVVLGGVRIADDAGEIGAEMTTTKLFDHVAQGVKPLVTFPGLEAKPWTKVSFEVRPAGDDTELGEGATAADLDAMKQGNFALFAEGEATQGATKKTFRWGFGVPTAYTECKGEKDGRETPGVLVTNGGVDNVELTIHGDHLFYDDLQSPTAKLRFDALASADENGDGEVTLAELAAKKLVDIDPADGAYGTGAAGDVNDLGAFVTDLSRTVGHFRGEGECFAADPK</sequence>
<comment type="caution">
    <text evidence="1">The sequence shown here is derived from an EMBL/GenBank/DDBJ whole genome shotgun (WGS) entry which is preliminary data.</text>
</comment>
<accession>A0A6N7PSU3</accession>
<dbReference type="PROSITE" id="PS00018">
    <property type="entry name" value="EF_HAND_1"/>
    <property type="match status" value="1"/>
</dbReference>
<dbReference type="PROSITE" id="PS51257">
    <property type="entry name" value="PROKAR_LIPOPROTEIN"/>
    <property type="match status" value="1"/>
</dbReference>
<gene>
    <name evidence="1" type="ORF">GF068_24765</name>
</gene>
<dbReference type="Proteomes" id="UP000440224">
    <property type="component" value="Unassembled WGS sequence"/>
</dbReference>
<protein>
    <recommendedName>
        <fullName evidence="3">Lipoprotein</fullName>
    </recommendedName>
</protein>
<dbReference type="AlphaFoldDB" id="A0A6N7PSU3"/>
<name>A0A6N7PSU3_9BACT</name>
<evidence type="ECO:0000313" key="2">
    <source>
        <dbReference type="Proteomes" id="UP000440224"/>
    </source>
</evidence>
<dbReference type="RefSeq" id="WP_153821936.1">
    <property type="nucleotide sequence ID" value="NZ_WJIE01000007.1"/>
</dbReference>
<evidence type="ECO:0008006" key="3">
    <source>
        <dbReference type="Google" id="ProtNLM"/>
    </source>
</evidence>
<keyword evidence="2" id="KW-1185">Reference proteome</keyword>
<dbReference type="OrthoDB" id="5508739at2"/>
<proteinExistence type="predicted"/>
<reference evidence="1 2" key="1">
    <citation type="submission" date="2019-10" db="EMBL/GenBank/DDBJ databases">
        <title>A soil myxobacterium in the family Polyangiaceae.</title>
        <authorList>
            <person name="Li Y."/>
            <person name="Wang J."/>
        </authorList>
    </citation>
    <scope>NUCLEOTIDE SEQUENCE [LARGE SCALE GENOMIC DNA]</scope>
    <source>
        <strain evidence="1 2">DSM 14734</strain>
    </source>
</reference>
<organism evidence="1 2">
    <name type="scientific">Polyangium spumosum</name>
    <dbReference type="NCBI Taxonomy" id="889282"/>
    <lineage>
        <taxon>Bacteria</taxon>
        <taxon>Pseudomonadati</taxon>
        <taxon>Myxococcota</taxon>
        <taxon>Polyangia</taxon>
        <taxon>Polyangiales</taxon>
        <taxon>Polyangiaceae</taxon>
        <taxon>Polyangium</taxon>
    </lineage>
</organism>
<evidence type="ECO:0000313" key="1">
    <source>
        <dbReference type="EMBL" id="MRG95108.1"/>
    </source>
</evidence>